<proteinExistence type="predicted"/>
<evidence type="ECO:0000313" key="3">
    <source>
        <dbReference type="Proteomes" id="UP000279271"/>
    </source>
</evidence>
<evidence type="ECO:0000259" key="1">
    <source>
        <dbReference type="PROSITE" id="PS50072"/>
    </source>
</evidence>
<reference evidence="3" key="1">
    <citation type="journal article" date="2018" name="Algal Res.">
        <title>Characterization of plant carbon substrate utilization by Auxenochlorella protothecoides.</title>
        <authorList>
            <person name="Vogler B.W."/>
            <person name="Starkenburg S.R."/>
            <person name="Sudasinghe N."/>
            <person name="Schambach J.Y."/>
            <person name="Rollin J.A."/>
            <person name="Pattathil S."/>
            <person name="Barry A.N."/>
        </authorList>
    </citation>
    <scope>NUCLEOTIDE SEQUENCE [LARGE SCALE GENOMIC DNA]</scope>
    <source>
        <strain evidence="3">UTEX 25</strain>
    </source>
</reference>
<dbReference type="AlphaFoldDB" id="A0A3M7L0G7"/>
<accession>A0A3M7L0G7</accession>
<dbReference type="Gene3D" id="2.40.100.10">
    <property type="entry name" value="Cyclophilin-like"/>
    <property type="match status" value="1"/>
</dbReference>
<dbReference type="CDD" id="cd00317">
    <property type="entry name" value="cyclophilin"/>
    <property type="match status" value="1"/>
</dbReference>
<comment type="caution">
    <text evidence="2">The sequence shown here is derived from an EMBL/GenBank/DDBJ whole genome shotgun (WGS) entry which is preliminary data.</text>
</comment>
<dbReference type="EMBL" id="QOKY01000160">
    <property type="protein sequence ID" value="RMZ55564.1"/>
    <property type="molecule type" value="Genomic_DNA"/>
</dbReference>
<dbReference type="PROSITE" id="PS50072">
    <property type="entry name" value="CSA_PPIASE_2"/>
    <property type="match status" value="1"/>
</dbReference>
<protein>
    <recommendedName>
        <fullName evidence="1">PPIase cyclophilin-type domain-containing protein</fullName>
    </recommendedName>
</protein>
<dbReference type="InterPro" id="IPR044233">
    <property type="entry name" value="CYP23-like"/>
</dbReference>
<sequence>MTHPIPPPPYTHICRRDRPPEDAKIHLYVGIDPGRTKMFTAVDEHANVTSCSSKEFHSMSGFKRREKTISKWHAKAPPYVKKLHQCPTYKTASTEVLLSRVAWIVPTLRQGLAWHRDEKPFRKLRHQAYIGRERAITQLAEQFCAPPGMTTIVGVGNWSAQDRGGIMRGAPAGALDPLLAAPAAGYVRVRRGEEKLVDVWDTKRCTNKGCKVNVVNRDVNGAANILMLTKGNQLRQSDPACGKQLCNRRKPVAGPDLSNFRAVFQTDHGDIHMAFYANVAPKTVDLIYSLMEAGAYNTNHFFRVDKGFVAQTADVAGGRLAAMDWRQRDLAAKHVPLEVTPAVKHDKRGVLSLARHSDPESGGSSFSILLGPAPHLDMQYTVFGEVTEGWDTLTALEGVETRHEGIFVMPTSRITIHSTYTYWAQDVEGGELCRDSLGPLYARLDSQAVVLQRVRQQDLPGS</sequence>
<dbReference type="InterPro" id="IPR002130">
    <property type="entry name" value="Cyclophilin-type_PPIase_dom"/>
</dbReference>
<dbReference type="Pfam" id="PF00160">
    <property type="entry name" value="Pro_isomerase"/>
    <property type="match status" value="1"/>
</dbReference>
<dbReference type="InterPro" id="IPR029000">
    <property type="entry name" value="Cyclophilin-like_dom_sf"/>
</dbReference>
<gene>
    <name evidence="2" type="ORF">APUTEX25_000147</name>
</gene>
<dbReference type="PRINTS" id="PR00153">
    <property type="entry name" value="CSAPPISMRASE"/>
</dbReference>
<dbReference type="PANTHER" id="PTHR47511">
    <property type="entry name" value="PEPTIDYL-PROLYL CIS-TRANS ISOMERASE CYP23"/>
    <property type="match status" value="1"/>
</dbReference>
<organism evidence="2 3">
    <name type="scientific">Auxenochlorella protothecoides</name>
    <name type="common">Green microalga</name>
    <name type="synonym">Chlorella protothecoides</name>
    <dbReference type="NCBI Taxonomy" id="3075"/>
    <lineage>
        <taxon>Eukaryota</taxon>
        <taxon>Viridiplantae</taxon>
        <taxon>Chlorophyta</taxon>
        <taxon>core chlorophytes</taxon>
        <taxon>Trebouxiophyceae</taxon>
        <taxon>Chlorellales</taxon>
        <taxon>Chlorellaceae</taxon>
        <taxon>Auxenochlorella</taxon>
    </lineage>
</organism>
<name>A0A3M7L0G7_AUXPR</name>
<dbReference type="GO" id="GO:0003755">
    <property type="term" value="F:peptidyl-prolyl cis-trans isomerase activity"/>
    <property type="evidence" value="ECO:0007669"/>
    <property type="project" value="InterPro"/>
</dbReference>
<evidence type="ECO:0000313" key="2">
    <source>
        <dbReference type="EMBL" id="RMZ55564.1"/>
    </source>
</evidence>
<dbReference type="SUPFAM" id="SSF50891">
    <property type="entry name" value="Cyclophilin-like"/>
    <property type="match status" value="1"/>
</dbReference>
<dbReference type="PANTHER" id="PTHR47511:SF1">
    <property type="entry name" value="PEPTIDYL-PROLYL CIS-TRANS ISOMERASE CYP23"/>
    <property type="match status" value="1"/>
</dbReference>
<dbReference type="Proteomes" id="UP000279271">
    <property type="component" value="Unassembled WGS sequence"/>
</dbReference>
<feature type="domain" description="PPIase cyclophilin-type" evidence="1">
    <location>
        <begin position="262"/>
        <end position="421"/>
    </location>
</feature>